<dbReference type="EMBL" id="NTRC01000012">
    <property type="protein sequence ID" value="PFD20463.1"/>
    <property type="molecule type" value="Genomic_DNA"/>
</dbReference>
<gene>
    <name evidence="1" type="ORF">CN263_17310</name>
</gene>
<protein>
    <submittedName>
        <fullName evidence="1">Uncharacterized protein</fullName>
    </submittedName>
</protein>
<dbReference type="RefSeq" id="WP_098330385.1">
    <property type="nucleotide sequence ID" value="NZ_NTRC01000012.1"/>
</dbReference>
<dbReference type="AlphaFoldDB" id="A0A9X6VJF5"/>
<sequence length="274" mass="33002">MKFTNKELIILSKDTLYCENELLKHVKEVLEQEDVKTAEVYDVNKGDLHYTSETLRKKLNLSFPEIVVKSGLYDLNNHLKYIPKKIIYEQLNQEFERIGSTRKSIYNSKRNKKRYPYSDTLKLRLNQSWPEILFCCKQLIEVKKYNEISKEALKNEYKMISKKLGHAATIRELTDQTVFSFDIYRQYFSTIKKLREECGFRHDYKGGKKPIELRTCEKELVRMYKKYNRRLTYNELKEESQISISTMFRRFETTKINVIWNQIEINNNLGEFYE</sequence>
<evidence type="ECO:0000313" key="1">
    <source>
        <dbReference type="EMBL" id="PFD20463.1"/>
    </source>
</evidence>
<comment type="caution">
    <text evidence="1">The sequence shown here is derived from an EMBL/GenBank/DDBJ whole genome shotgun (WGS) entry which is preliminary data.</text>
</comment>
<evidence type="ECO:0000313" key="2">
    <source>
        <dbReference type="Proteomes" id="UP000219743"/>
    </source>
</evidence>
<name>A0A9X6VJF5_BACCE</name>
<dbReference type="Proteomes" id="UP000219743">
    <property type="component" value="Unassembled WGS sequence"/>
</dbReference>
<organism evidence="1 2">
    <name type="scientific">Bacillus cereus</name>
    <dbReference type="NCBI Taxonomy" id="1396"/>
    <lineage>
        <taxon>Bacteria</taxon>
        <taxon>Bacillati</taxon>
        <taxon>Bacillota</taxon>
        <taxon>Bacilli</taxon>
        <taxon>Bacillales</taxon>
        <taxon>Bacillaceae</taxon>
        <taxon>Bacillus</taxon>
        <taxon>Bacillus cereus group</taxon>
    </lineage>
</organism>
<reference evidence="1 2" key="1">
    <citation type="submission" date="2017-09" db="EMBL/GenBank/DDBJ databases">
        <title>Large-scale bioinformatics analysis of Bacillus genomes uncovers conserved roles of natural products in bacterial physiology.</title>
        <authorList>
            <consortium name="Agbiome Team Llc"/>
            <person name="Bleich R.M."/>
            <person name="Kirk G.J."/>
            <person name="Santa Maria K.C."/>
            <person name="Allen S.E."/>
            <person name="Farag S."/>
            <person name="Shank E.A."/>
            <person name="Bowers A."/>
        </authorList>
    </citation>
    <scope>NUCLEOTIDE SEQUENCE [LARGE SCALE GENOMIC DNA]</scope>
    <source>
        <strain evidence="1 2">AFS024404</strain>
    </source>
</reference>
<proteinExistence type="predicted"/>
<accession>A0A9X6VJF5</accession>